<dbReference type="GO" id="GO:0003723">
    <property type="term" value="F:RNA binding"/>
    <property type="evidence" value="ECO:0007669"/>
    <property type="project" value="TreeGrafter"/>
</dbReference>
<dbReference type="GO" id="GO:0003724">
    <property type="term" value="F:RNA helicase activity"/>
    <property type="evidence" value="ECO:0007669"/>
    <property type="project" value="TreeGrafter"/>
</dbReference>
<dbReference type="GO" id="GO:0051607">
    <property type="term" value="P:defense response to virus"/>
    <property type="evidence" value="ECO:0007669"/>
    <property type="project" value="UniProtKB-KW"/>
</dbReference>
<feature type="domain" description="Helicase ATP-binding" evidence="6">
    <location>
        <begin position="308"/>
        <end position="489"/>
    </location>
</feature>
<dbReference type="AlphaFoldDB" id="K9Z848"/>
<dbReference type="SUPFAM" id="SSF52540">
    <property type="entry name" value="P-loop containing nucleoside triphosphate hydrolases"/>
    <property type="match status" value="1"/>
</dbReference>
<evidence type="ECO:0000256" key="2">
    <source>
        <dbReference type="ARBA" id="ARBA00022801"/>
    </source>
</evidence>
<sequence>MSKLLTKKRKYPYNFGRVFFPDSQVIPEKILFQPLGNHVGNVVKLVKLWDKKDFPDQSSLERVIEASKIHDMAKPQTFSLQVETNKKEKFKKYIYSFKGHRFKAQHDDLWIETLAQGHHNFSTDCVTNDAYKLRKYKNYQDILNKDSLAYAKELYILEMCDQIEAELACLLKDKTQGEERTFMEYTIKIDENNPNIYRIDPFPFSDDLEYIELTFKYWVFTLLAENKEKLQQLIDKNEENKLGKTLDEIVKDWWEKVEAKPQEEELITIQLKPYQSLNCEYHKDCDYWYQNLTKFQTPNPMQREVFTAITNNEDIAVLLKAPTGVGKLEAVLIPTLALGYRLILPLPTRSLLEDHQERIENYLKKLSKLYPQKEFSLVVDTGSQMYRYIYFNGEKVPSRVKNPRRHLYKGDVILTTLDKFMYRYFGYGDKQKSFIFPLRINDNQNKTIICFDEAHSYDNLAFTNFCNLVKALYETGRNLVLMTATLPKNQIPRFDYLQEGLIDYIDNIDNKEKLDQFLEKNLKQPYPNEKILLWKSEVAIQASPEGKESNNFQQEFINLILNEWQSQENHRLITVVEKVKDAVEIYKQVKEELGTNLDDEGRFLFLYHGRISDTPKDKTHENYQYSRSGVYQQIKQRDNDQKPYLIITTSAIEVGCDLNCQTLITQLCPPENLIQRAGRCNRKGNIANAKVIIIGDSIPDFLNTLTDSELQLYQEKLRSHHSQNFNANEIMKCVSQTQQVDDYRVVELFSQLQEYVYEANLTCKPTHEKGLVITRSWIPSATLIYEDAQITVPLDRLIVKKDQETDKTNQYANVTVEESYYDQETTQWKTRTLRWGNAYQKNIIIKINKSQDGIVFDAGFHEYDYNAEFGFVDLPGVFVKWKPKNFEQQLAYKDGDKTIAVINYITPNND</sequence>
<dbReference type="PANTHER" id="PTHR47963">
    <property type="entry name" value="DEAD-BOX ATP-DEPENDENT RNA HELICASE 47, MITOCHONDRIAL"/>
    <property type="match status" value="1"/>
</dbReference>
<keyword evidence="4" id="KW-0067">ATP-binding</keyword>
<organism evidence="7 8">
    <name type="scientific">Cyanobacterium aponinum (strain PCC 10605)</name>
    <dbReference type="NCBI Taxonomy" id="755178"/>
    <lineage>
        <taxon>Bacteria</taxon>
        <taxon>Bacillati</taxon>
        <taxon>Cyanobacteriota</taxon>
        <taxon>Cyanophyceae</taxon>
        <taxon>Oscillatoriophycideae</taxon>
        <taxon>Chroococcales</taxon>
        <taxon>Geminocystaceae</taxon>
        <taxon>Cyanobacterium</taxon>
    </lineage>
</organism>
<keyword evidence="1" id="KW-0547">Nucleotide-binding</keyword>
<dbReference type="KEGG" id="can:Cyan10605_2666"/>
<keyword evidence="5" id="KW-0051">Antiviral defense</keyword>
<dbReference type="OrthoDB" id="9810236at2"/>
<dbReference type="InterPro" id="IPR050547">
    <property type="entry name" value="DEAD_box_RNA_helicases"/>
</dbReference>
<dbReference type="InterPro" id="IPR054712">
    <property type="entry name" value="Cas3-like_dom"/>
</dbReference>
<evidence type="ECO:0000256" key="1">
    <source>
        <dbReference type="ARBA" id="ARBA00022741"/>
    </source>
</evidence>
<evidence type="ECO:0000256" key="3">
    <source>
        <dbReference type="ARBA" id="ARBA00022806"/>
    </source>
</evidence>
<dbReference type="InterPro" id="IPR011545">
    <property type="entry name" value="DEAD/DEAH_box_helicase_dom"/>
</dbReference>
<dbReference type="SMART" id="SM00487">
    <property type="entry name" value="DEXDc"/>
    <property type="match status" value="1"/>
</dbReference>
<evidence type="ECO:0000256" key="4">
    <source>
        <dbReference type="ARBA" id="ARBA00022840"/>
    </source>
</evidence>
<dbReference type="PROSITE" id="PS51192">
    <property type="entry name" value="HELICASE_ATP_BIND_1"/>
    <property type="match status" value="1"/>
</dbReference>
<accession>K9Z848</accession>
<evidence type="ECO:0000313" key="8">
    <source>
        <dbReference type="Proteomes" id="UP000010480"/>
    </source>
</evidence>
<dbReference type="PANTHER" id="PTHR47963:SF9">
    <property type="entry name" value="CRISPR-ASSOCIATED ENDONUCLEASE_HELICASE CAS3"/>
    <property type="match status" value="1"/>
</dbReference>
<keyword evidence="3" id="KW-0347">Helicase</keyword>
<protein>
    <submittedName>
        <fullName evidence="7">CRISPR-associated helicase Cas3</fullName>
    </submittedName>
</protein>
<dbReference type="EMBL" id="CP003947">
    <property type="protein sequence ID" value="AFZ54740.1"/>
    <property type="molecule type" value="Genomic_DNA"/>
</dbReference>
<dbReference type="GO" id="GO:0005524">
    <property type="term" value="F:ATP binding"/>
    <property type="evidence" value="ECO:0007669"/>
    <property type="project" value="UniProtKB-KW"/>
</dbReference>
<keyword evidence="2" id="KW-0378">Hydrolase</keyword>
<dbReference type="NCBIfam" id="TIGR01587">
    <property type="entry name" value="cas3_core"/>
    <property type="match status" value="1"/>
</dbReference>
<dbReference type="InterPro" id="IPR006474">
    <property type="entry name" value="Helicase_Cas3_CRISPR-ass_core"/>
</dbReference>
<dbReference type="Pfam" id="PF22590">
    <property type="entry name" value="Cas3-like_C_2"/>
    <property type="match status" value="1"/>
</dbReference>
<dbReference type="Pfam" id="PF00270">
    <property type="entry name" value="DEAD"/>
    <property type="match status" value="1"/>
</dbReference>
<dbReference type="RefSeq" id="WP_015220463.1">
    <property type="nucleotide sequence ID" value="NC_019776.1"/>
</dbReference>
<dbReference type="InterPro" id="IPR014001">
    <property type="entry name" value="Helicase_ATP-bd"/>
</dbReference>
<keyword evidence="8" id="KW-1185">Reference proteome</keyword>
<dbReference type="HOGENOM" id="CLU_345782_0_0_3"/>
<dbReference type="STRING" id="755178.Cyan10605_2666"/>
<name>K9Z848_CYAAP</name>
<dbReference type="eggNOG" id="COG1203">
    <property type="taxonomic scope" value="Bacteria"/>
</dbReference>
<reference evidence="8" key="1">
    <citation type="journal article" date="2013" name="Proc. Natl. Acad. Sci. U.S.A.">
        <title>Improving the coverage of the cyanobacterial phylum using diversity-driven genome sequencing.</title>
        <authorList>
            <person name="Shih P.M."/>
            <person name="Wu D."/>
            <person name="Latifi A."/>
            <person name="Axen S.D."/>
            <person name="Fewer D.P."/>
            <person name="Talla E."/>
            <person name="Calteau A."/>
            <person name="Cai F."/>
            <person name="Tandeau de Marsac N."/>
            <person name="Rippka R."/>
            <person name="Herdman M."/>
            <person name="Sivonen K."/>
            <person name="Coursin T."/>
            <person name="Laurent T."/>
            <person name="Goodwin L."/>
            <person name="Nolan M."/>
            <person name="Davenport K.W."/>
            <person name="Han C.S."/>
            <person name="Rubin E.M."/>
            <person name="Eisen J.A."/>
            <person name="Woyke T."/>
            <person name="Gugger M."/>
            <person name="Kerfeld C.A."/>
        </authorList>
    </citation>
    <scope>NUCLEOTIDE SEQUENCE [LARGE SCALE GENOMIC DNA]</scope>
    <source>
        <strain evidence="8">PCC 10605</strain>
    </source>
</reference>
<dbReference type="Gene3D" id="3.40.50.300">
    <property type="entry name" value="P-loop containing nucleotide triphosphate hydrolases"/>
    <property type="match status" value="2"/>
</dbReference>
<evidence type="ECO:0000313" key="7">
    <source>
        <dbReference type="EMBL" id="AFZ54740.1"/>
    </source>
</evidence>
<dbReference type="GO" id="GO:0016787">
    <property type="term" value="F:hydrolase activity"/>
    <property type="evidence" value="ECO:0007669"/>
    <property type="project" value="UniProtKB-KW"/>
</dbReference>
<evidence type="ECO:0000256" key="5">
    <source>
        <dbReference type="ARBA" id="ARBA00023118"/>
    </source>
</evidence>
<proteinExistence type="predicted"/>
<dbReference type="InterPro" id="IPR027417">
    <property type="entry name" value="P-loop_NTPase"/>
</dbReference>
<evidence type="ECO:0000259" key="6">
    <source>
        <dbReference type="PROSITE" id="PS51192"/>
    </source>
</evidence>
<dbReference type="Proteomes" id="UP000010480">
    <property type="component" value="Chromosome"/>
</dbReference>
<gene>
    <name evidence="7" type="ordered locus">Cyan10605_2666</name>
</gene>
<dbReference type="PATRIC" id="fig|755178.3.peg.2831"/>